<accession>A0ABD0QR56</accession>
<evidence type="ECO:0000313" key="2">
    <source>
        <dbReference type="EMBL" id="KAL0187711.1"/>
    </source>
</evidence>
<evidence type="ECO:0000256" key="1">
    <source>
        <dbReference type="SAM" id="MobiDB-lite"/>
    </source>
</evidence>
<name>A0ABD0QR56_CIRMR</name>
<feature type="compositionally biased region" description="Polar residues" evidence="1">
    <location>
        <begin position="31"/>
        <end position="45"/>
    </location>
</feature>
<evidence type="ECO:0000313" key="3">
    <source>
        <dbReference type="Proteomes" id="UP001529510"/>
    </source>
</evidence>
<sequence>VPEDTTVVKVSMAGGQPLPSLESVETAPRVTKTSSHTPQGINGSMPSIIGYAGAP</sequence>
<keyword evidence="3" id="KW-1185">Reference proteome</keyword>
<reference evidence="2 3" key="1">
    <citation type="submission" date="2024-05" db="EMBL/GenBank/DDBJ databases">
        <title>Genome sequencing and assembly of Indian major carp, Cirrhinus mrigala (Hamilton, 1822).</title>
        <authorList>
            <person name="Mohindra V."/>
            <person name="Chowdhury L.M."/>
            <person name="Lal K."/>
            <person name="Jena J.K."/>
        </authorList>
    </citation>
    <scope>NUCLEOTIDE SEQUENCE [LARGE SCALE GENOMIC DNA]</scope>
    <source>
        <strain evidence="2">CM1030</strain>
        <tissue evidence="2">Blood</tissue>
    </source>
</reference>
<dbReference type="AlphaFoldDB" id="A0ABD0QR56"/>
<protein>
    <submittedName>
        <fullName evidence="2">Uncharacterized protein</fullName>
    </submittedName>
</protein>
<feature type="region of interest" description="Disordered" evidence="1">
    <location>
        <begin position="15"/>
        <end position="55"/>
    </location>
</feature>
<feature type="non-terminal residue" evidence="2">
    <location>
        <position position="55"/>
    </location>
</feature>
<organism evidence="2 3">
    <name type="scientific">Cirrhinus mrigala</name>
    <name type="common">Mrigala</name>
    <dbReference type="NCBI Taxonomy" id="683832"/>
    <lineage>
        <taxon>Eukaryota</taxon>
        <taxon>Metazoa</taxon>
        <taxon>Chordata</taxon>
        <taxon>Craniata</taxon>
        <taxon>Vertebrata</taxon>
        <taxon>Euteleostomi</taxon>
        <taxon>Actinopterygii</taxon>
        <taxon>Neopterygii</taxon>
        <taxon>Teleostei</taxon>
        <taxon>Ostariophysi</taxon>
        <taxon>Cypriniformes</taxon>
        <taxon>Cyprinidae</taxon>
        <taxon>Labeoninae</taxon>
        <taxon>Labeonini</taxon>
        <taxon>Cirrhinus</taxon>
    </lineage>
</organism>
<gene>
    <name evidence="2" type="ORF">M9458_014810</name>
</gene>
<dbReference type="Proteomes" id="UP001529510">
    <property type="component" value="Unassembled WGS sequence"/>
</dbReference>
<comment type="caution">
    <text evidence="2">The sequence shown here is derived from an EMBL/GenBank/DDBJ whole genome shotgun (WGS) entry which is preliminary data.</text>
</comment>
<dbReference type="EMBL" id="JAMKFB020000007">
    <property type="protein sequence ID" value="KAL0187711.1"/>
    <property type="molecule type" value="Genomic_DNA"/>
</dbReference>
<feature type="non-terminal residue" evidence="2">
    <location>
        <position position="1"/>
    </location>
</feature>
<proteinExistence type="predicted"/>